<dbReference type="InterPro" id="IPR001971">
    <property type="entry name" value="Ribosomal_uS11"/>
</dbReference>
<proteinExistence type="inferred from homology"/>
<keyword evidence="2 7" id="KW-0699">rRNA-binding</keyword>
<comment type="similarity">
    <text evidence="1 7 8">Belongs to the universal ribosomal protein uS11 family.</text>
</comment>
<dbReference type="STRING" id="1330330.IX53_08870"/>
<sequence length="130" mass="14119">MAKRRRTTNKKRKKLSIDRGVLHIKSTFNNTIITLTDPDGNTILWGSGGTVGYSGSKKSTPYAAQLAAEQIAKEALKLGITRVSVEVKGPGSGREAAIRTVQAAGLTIDSIKDITPIPHNGCRPRRRRRV</sequence>
<dbReference type="AlphaFoldDB" id="A0A0G2ZCS8"/>
<dbReference type="GO" id="GO:1990904">
    <property type="term" value="C:ribonucleoprotein complex"/>
    <property type="evidence" value="ECO:0007669"/>
    <property type="project" value="UniProtKB-KW"/>
</dbReference>
<accession>A0A0G2ZCS8</accession>
<dbReference type="InterPro" id="IPR018102">
    <property type="entry name" value="Ribosomal_uS11_CS"/>
</dbReference>
<evidence type="ECO:0000256" key="2">
    <source>
        <dbReference type="ARBA" id="ARBA00022730"/>
    </source>
</evidence>
<protein>
    <recommendedName>
        <fullName evidence="6 7">Small ribosomal subunit protein uS11</fullName>
    </recommendedName>
</protein>
<gene>
    <name evidence="7" type="primary">rpsK</name>
    <name evidence="9" type="ORF">IX53_08870</name>
</gene>
<dbReference type="GO" id="GO:0019843">
    <property type="term" value="F:rRNA binding"/>
    <property type="evidence" value="ECO:0007669"/>
    <property type="project" value="UniProtKB-UniRule"/>
</dbReference>
<keyword evidence="5 7" id="KW-0687">Ribonucleoprotein</keyword>
<dbReference type="GO" id="GO:0003735">
    <property type="term" value="F:structural constituent of ribosome"/>
    <property type="evidence" value="ECO:0007669"/>
    <property type="project" value="InterPro"/>
</dbReference>
<dbReference type="Proteomes" id="UP000035159">
    <property type="component" value="Chromosome"/>
</dbReference>
<evidence type="ECO:0000256" key="5">
    <source>
        <dbReference type="ARBA" id="ARBA00023274"/>
    </source>
</evidence>
<dbReference type="NCBIfam" id="TIGR03632">
    <property type="entry name" value="uS11_bact"/>
    <property type="match status" value="1"/>
</dbReference>
<dbReference type="PROSITE" id="PS00054">
    <property type="entry name" value="RIBOSOMAL_S11"/>
    <property type="match status" value="1"/>
</dbReference>
<evidence type="ECO:0000256" key="3">
    <source>
        <dbReference type="ARBA" id="ARBA00022884"/>
    </source>
</evidence>
<name>A0A0G2ZCS8_9BACT</name>
<evidence type="ECO:0000256" key="1">
    <source>
        <dbReference type="ARBA" id="ARBA00006194"/>
    </source>
</evidence>
<evidence type="ECO:0000256" key="4">
    <source>
        <dbReference type="ARBA" id="ARBA00022980"/>
    </source>
</evidence>
<keyword evidence="3 7" id="KW-0694">RNA-binding</keyword>
<comment type="subunit">
    <text evidence="7">Part of the 30S ribosomal subunit. Interacts with proteins S7 and S18. Binds to IF-3.</text>
</comment>
<organism evidence="9 10">
    <name type="scientific">Kosmotoga pacifica</name>
    <dbReference type="NCBI Taxonomy" id="1330330"/>
    <lineage>
        <taxon>Bacteria</taxon>
        <taxon>Thermotogati</taxon>
        <taxon>Thermotogota</taxon>
        <taxon>Thermotogae</taxon>
        <taxon>Kosmotogales</taxon>
        <taxon>Kosmotogaceae</taxon>
        <taxon>Kosmotoga</taxon>
    </lineage>
</organism>
<dbReference type="Pfam" id="PF00411">
    <property type="entry name" value="Ribosomal_S11"/>
    <property type="match status" value="1"/>
</dbReference>
<dbReference type="Gene3D" id="3.30.420.80">
    <property type="entry name" value="Ribosomal protein S11"/>
    <property type="match status" value="1"/>
</dbReference>
<dbReference type="PATRIC" id="fig|1330330.3.peg.1804"/>
<evidence type="ECO:0000256" key="8">
    <source>
        <dbReference type="RuleBase" id="RU003629"/>
    </source>
</evidence>
<dbReference type="GO" id="GO:0006412">
    <property type="term" value="P:translation"/>
    <property type="evidence" value="ECO:0007669"/>
    <property type="project" value="UniProtKB-UniRule"/>
</dbReference>
<dbReference type="InterPro" id="IPR019981">
    <property type="entry name" value="Ribosomal_uS11_bac-type"/>
</dbReference>
<comment type="function">
    <text evidence="7">Located on the platform of the 30S subunit, it bridges several disparate RNA helices of the 16S rRNA. Forms part of the Shine-Dalgarno cleft in the 70S ribosome.</text>
</comment>
<dbReference type="SUPFAM" id="SSF53137">
    <property type="entry name" value="Translational machinery components"/>
    <property type="match status" value="1"/>
</dbReference>
<dbReference type="RefSeq" id="WP_047755046.1">
    <property type="nucleotide sequence ID" value="NZ_CAJUHA010000005.1"/>
</dbReference>
<dbReference type="InterPro" id="IPR036967">
    <property type="entry name" value="Ribosomal_uS11_sf"/>
</dbReference>
<keyword evidence="4 7" id="KW-0689">Ribosomal protein</keyword>
<reference evidence="9 10" key="1">
    <citation type="submission" date="2015-04" db="EMBL/GenBank/DDBJ databases">
        <title>Complete Genome Sequence of Kosmotoga pacifica SLHLJ1.</title>
        <authorList>
            <person name="Jiang L.J."/>
            <person name="Shao Z.Z."/>
            <person name="Jebbar M."/>
        </authorList>
    </citation>
    <scope>NUCLEOTIDE SEQUENCE [LARGE SCALE GENOMIC DNA]</scope>
    <source>
        <strain evidence="9 10">SLHLJ1</strain>
    </source>
</reference>
<evidence type="ECO:0000313" key="9">
    <source>
        <dbReference type="EMBL" id="AKI97911.1"/>
    </source>
</evidence>
<dbReference type="EMBL" id="CP011232">
    <property type="protein sequence ID" value="AKI97911.1"/>
    <property type="molecule type" value="Genomic_DNA"/>
</dbReference>
<dbReference type="HAMAP" id="MF_01310">
    <property type="entry name" value="Ribosomal_uS11"/>
    <property type="match status" value="1"/>
</dbReference>
<dbReference type="KEGG" id="kpf:IX53_08870"/>
<dbReference type="PIRSF" id="PIRSF002131">
    <property type="entry name" value="Ribosomal_S11"/>
    <property type="match status" value="1"/>
</dbReference>
<dbReference type="GO" id="GO:0005840">
    <property type="term" value="C:ribosome"/>
    <property type="evidence" value="ECO:0007669"/>
    <property type="project" value="UniProtKB-KW"/>
</dbReference>
<dbReference type="PANTHER" id="PTHR11759">
    <property type="entry name" value="40S RIBOSOMAL PROTEIN S14/30S RIBOSOMAL PROTEIN S11"/>
    <property type="match status" value="1"/>
</dbReference>
<evidence type="ECO:0000313" key="10">
    <source>
        <dbReference type="Proteomes" id="UP000035159"/>
    </source>
</evidence>
<dbReference type="OrthoDB" id="9806415at2"/>
<keyword evidence="10" id="KW-1185">Reference proteome</keyword>
<dbReference type="NCBIfam" id="NF003698">
    <property type="entry name" value="PRK05309.1"/>
    <property type="match status" value="1"/>
</dbReference>
<dbReference type="FunFam" id="3.30.420.80:FF:000010">
    <property type="entry name" value="30S ribosomal protein S11"/>
    <property type="match status" value="1"/>
</dbReference>
<evidence type="ECO:0000256" key="7">
    <source>
        <dbReference type="HAMAP-Rule" id="MF_01310"/>
    </source>
</evidence>
<evidence type="ECO:0000256" key="6">
    <source>
        <dbReference type="ARBA" id="ARBA00035160"/>
    </source>
</evidence>